<sequence length="1428" mass="163845">MEDTVYGQNEKIKRETGSCPVLAKSIADGGTDPQTHHRHKDDFVDYGGLAQHETYIKRMSFLKEHIAERLDGILLPDYQVEQIFHAQDYQGLRSLMDYFRMDQYIDFTSLEPSSVDEAPGHKNAYGWDNIRFKMQCNTPFYTDFDPVEYYTFAQTETYRRYGKHKDVSYHSLYDFSNFGRKKLELKWIMHPSMNHVWEDDQFVNRHNVAKGGTQYSKPEIPLSPRQATFSFQGMATIAFALFFEWWTGRAPPDQLISIYKPFWIRSLNYPELRSRYGRYDAVNFYSQALRLDFWHFVVDSPIFQHLSNYSHRTGWYDRDEHEETFSTIVTRVMPALVSFCAKTAYDIVNKFRADVSFREMYKSSKTKFIHEWVRLHGGENKMKAYDQSPERQNEGERPWPAETEEEPDPRQLTVTYYKRVDYCKEYQYADESQIPPSCLAKNIPEDRGTEAEEFPGSIPEDFPDSGLLTRANFTHTGRLMDYIDLYSANRDPARFKGPNTFNMQRDDWMHNVAWGSPLWAYYKSASNTDPNCGPDNQTACIDTDPEVLAYNANGEYILDMDKAMRIRKRWCPAYFHSRIIIQDLVDLYLKKIEEEEAAAAAAAAPACVNRALEAMERFGVPLFNQKPTADPCTWAMARIDTRLGRGSGCAKHGLPTGMCCYTCAQEGLIDSQDYTNTMRMVVLRNMREEVFTQLTPPEWNYFLLTQKYYDDESSLSVTIVGVNKPYVGARSILEYYTLQVAGFNPPSHRHFGVRYENNTDVFVPLEAGNQMQLLNMNPQVNNGVVQPDDDALWADFAHFIWDNDSAVTPIRRAFVDFRYPNVFPIDTVYSISPERVGENLPLLNSFGNVWDLCQLIQSRCYHKNQQFASVNECMDYMKLRPDHKLGYCPIFAGDTKACRFMHSILAQDILDPDVHCWHMGPQMADPFGRVKCSDDDCGKERQGPLSCNGQGCEGQYMHSGELVEWLLTCFYLIAFLWTLIVLYHIRKRLREIKQSTKMSEKLHEEKQNVLRAMAIAITLFWSFLIQLIIQVIVHASKWSFLWRPPPLASLEQRLDEISDPGMRFREYSYVGGDAFDGQHSEGVFGAMNLYIASHLTWCLMFIAFETMCLILEWTGYAYYFASDKGGFLRSFLPMVGRIVFVVFCSLAFTMPPSAMSGLLFIVGITQVGHPEMIMQSFNAAGINPEPADTGKQASPSDEMASTAGMTQADPTVTSHRVTTGLRRRHKIQRQASIFHRPSVVNQVNAFLTTTPQDDQLTWVDLISGGVERMSAVGVCLHHMSMICVYLGYSLNILFTPQRILYLGVRLVIFLVLVQHLIFQLVGATFFGISGLIISEYLFQHYSISYMGECGSTLLTTSIFKLMLSHYLMLPLIVRGALKALIKTDGRSGFQILRFRFRKQRTNHGKAVSVDPPSVVSAAATPSPHRDNV</sequence>
<feature type="transmembrane region" description="Helical" evidence="2">
    <location>
        <begin position="1271"/>
        <end position="1294"/>
    </location>
</feature>
<evidence type="ECO:0000256" key="2">
    <source>
        <dbReference type="SAM" id="Phobius"/>
    </source>
</evidence>
<keyword evidence="2" id="KW-0812">Transmembrane</keyword>
<proteinExistence type="predicted"/>
<keyword evidence="2" id="KW-1133">Transmembrane helix</keyword>
<feature type="transmembrane region" description="Helical" evidence="2">
    <location>
        <begin position="1009"/>
        <end position="1033"/>
    </location>
</feature>
<organism evidence="3">
    <name type="scientific">Haptolina brevifila</name>
    <dbReference type="NCBI Taxonomy" id="156173"/>
    <lineage>
        <taxon>Eukaryota</taxon>
        <taxon>Haptista</taxon>
        <taxon>Haptophyta</taxon>
        <taxon>Prymnesiophyceae</taxon>
        <taxon>Prymnesiales</taxon>
        <taxon>Prymnesiaceae</taxon>
        <taxon>Haptolina</taxon>
    </lineage>
</organism>
<feature type="compositionally biased region" description="Basic and acidic residues" evidence="1">
    <location>
        <begin position="383"/>
        <end position="399"/>
    </location>
</feature>
<evidence type="ECO:0000313" key="3">
    <source>
        <dbReference type="EMBL" id="CAD9506835.1"/>
    </source>
</evidence>
<evidence type="ECO:0000256" key="1">
    <source>
        <dbReference type="SAM" id="MobiDB-lite"/>
    </source>
</evidence>
<keyword evidence="2" id="KW-0472">Membrane</keyword>
<feature type="compositionally biased region" description="Low complexity" evidence="1">
    <location>
        <begin position="1406"/>
        <end position="1422"/>
    </location>
</feature>
<feature type="transmembrane region" description="Helical" evidence="2">
    <location>
        <begin position="1306"/>
        <end position="1333"/>
    </location>
</feature>
<feature type="transmembrane region" description="Helical" evidence="2">
    <location>
        <begin position="965"/>
        <end position="985"/>
    </location>
</feature>
<feature type="transmembrane region" description="Helical" evidence="2">
    <location>
        <begin position="1094"/>
        <end position="1119"/>
    </location>
</feature>
<feature type="transmembrane region" description="Helical" evidence="2">
    <location>
        <begin position="1353"/>
        <end position="1373"/>
    </location>
</feature>
<reference evidence="3" key="1">
    <citation type="submission" date="2021-01" db="EMBL/GenBank/DDBJ databases">
        <authorList>
            <person name="Corre E."/>
            <person name="Pelletier E."/>
            <person name="Niang G."/>
            <person name="Scheremetjew M."/>
            <person name="Finn R."/>
            <person name="Kale V."/>
            <person name="Holt S."/>
            <person name="Cochrane G."/>
            <person name="Meng A."/>
            <person name="Brown T."/>
            <person name="Cohen L."/>
        </authorList>
    </citation>
    <scope>NUCLEOTIDE SEQUENCE</scope>
    <source>
        <strain evidence="3">UTEX LB 985</strain>
    </source>
</reference>
<gene>
    <name evidence="3" type="ORF">CBRE1094_LOCUS30685</name>
</gene>
<name>A0A7S2MWZ0_9EUKA</name>
<feature type="region of interest" description="Disordered" evidence="1">
    <location>
        <begin position="1403"/>
        <end position="1428"/>
    </location>
</feature>
<feature type="compositionally biased region" description="Polar residues" evidence="1">
    <location>
        <begin position="1203"/>
        <end position="1215"/>
    </location>
</feature>
<accession>A0A7S2MWZ0</accession>
<protein>
    <submittedName>
        <fullName evidence="3">Uncharacterized protein</fullName>
    </submittedName>
</protein>
<feature type="region of interest" description="Disordered" evidence="1">
    <location>
        <begin position="1184"/>
        <end position="1215"/>
    </location>
</feature>
<feature type="region of interest" description="Disordered" evidence="1">
    <location>
        <begin position="383"/>
        <end position="410"/>
    </location>
</feature>
<dbReference type="EMBL" id="HBGU01056342">
    <property type="protein sequence ID" value="CAD9506835.1"/>
    <property type="molecule type" value="Transcribed_RNA"/>
</dbReference>